<proteinExistence type="predicted"/>
<dbReference type="AlphaFoldDB" id="A0A0F9DMN4"/>
<sequence>MHYVVTTMDTETKERLVWEQQETLSEAINSIEDNFGISIGENAEINGIDTVLSLCDVYSFFIARSYVVIVERVNY</sequence>
<protein>
    <submittedName>
        <fullName evidence="1">Uncharacterized protein</fullName>
    </submittedName>
</protein>
<dbReference type="EMBL" id="LAZR01038666">
    <property type="protein sequence ID" value="KKL18951.1"/>
    <property type="molecule type" value="Genomic_DNA"/>
</dbReference>
<organism evidence="1">
    <name type="scientific">marine sediment metagenome</name>
    <dbReference type="NCBI Taxonomy" id="412755"/>
    <lineage>
        <taxon>unclassified sequences</taxon>
        <taxon>metagenomes</taxon>
        <taxon>ecological metagenomes</taxon>
    </lineage>
</organism>
<name>A0A0F9DMN4_9ZZZZ</name>
<comment type="caution">
    <text evidence="1">The sequence shown here is derived from an EMBL/GenBank/DDBJ whole genome shotgun (WGS) entry which is preliminary data.</text>
</comment>
<reference evidence="1" key="1">
    <citation type="journal article" date="2015" name="Nature">
        <title>Complex archaea that bridge the gap between prokaryotes and eukaryotes.</title>
        <authorList>
            <person name="Spang A."/>
            <person name="Saw J.H."/>
            <person name="Jorgensen S.L."/>
            <person name="Zaremba-Niedzwiedzka K."/>
            <person name="Martijn J."/>
            <person name="Lind A.E."/>
            <person name="van Eijk R."/>
            <person name="Schleper C."/>
            <person name="Guy L."/>
            <person name="Ettema T.J."/>
        </authorList>
    </citation>
    <scope>NUCLEOTIDE SEQUENCE</scope>
</reference>
<accession>A0A0F9DMN4</accession>
<evidence type="ECO:0000313" key="1">
    <source>
        <dbReference type="EMBL" id="KKL18951.1"/>
    </source>
</evidence>
<gene>
    <name evidence="1" type="ORF">LCGC14_2470330</name>
</gene>